<keyword evidence="3" id="KW-1185">Reference proteome</keyword>
<evidence type="ECO:0000313" key="3">
    <source>
        <dbReference type="Proteomes" id="UP001142489"/>
    </source>
</evidence>
<evidence type="ECO:0000313" key="2">
    <source>
        <dbReference type="EMBL" id="KAJ7341939.1"/>
    </source>
</evidence>
<feature type="compositionally biased region" description="Basic residues" evidence="1">
    <location>
        <begin position="77"/>
        <end position="90"/>
    </location>
</feature>
<protein>
    <submittedName>
        <fullName evidence="2">Uncharacterized protein</fullName>
    </submittedName>
</protein>
<comment type="caution">
    <text evidence="2">The sequence shown here is derived from an EMBL/GenBank/DDBJ whole genome shotgun (WGS) entry which is preliminary data.</text>
</comment>
<dbReference type="Proteomes" id="UP001142489">
    <property type="component" value="Unassembled WGS sequence"/>
</dbReference>
<accession>A0A9Q0Y3V9</accession>
<evidence type="ECO:0000256" key="1">
    <source>
        <dbReference type="SAM" id="MobiDB-lite"/>
    </source>
</evidence>
<gene>
    <name evidence="2" type="ORF">JRQ81_007993</name>
</gene>
<organism evidence="2 3">
    <name type="scientific">Phrynocephalus forsythii</name>
    <dbReference type="NCBI Taxonomy" id="171643"/>
    <lineage>
        <taxon>Eukaryota</taxon>
        <taxon>Metazoa</taxon>
        <taxon>Chordata</taxon>
        <taxon>Craniata</taxon>
        <taxon>Vertebrata</taxon>
        <taxon>Euteleostomi</taxon>
        <taxon>Lepidosauria</taxon>
        <taxon>Squamata</taxon>
        <taxon>Bifurcata</taxon>
        <taxon>Unidentata</taxon>
        <taxon>Episquamata</taxon>
        <taxon>Toxicofera</taxon>
        <taxon>Iguania</taxon>
        <taxon>Acrodonta</taxon>
        <taxon>Agamidae</taxon>
        <taxon>Agaminae</taxon>
        <taxon>Phrynocephalus</taxon>
    </lineage>
</organism>
<feature type="region of interest" description="Disordered" evidence="1">
    <location>
        <begin position="51"/>
        <end position="90"/>
    </location>
</feature>
<name>A0A9Q0Y3V9_9SAUR</name>
<dbReference type="AlphaFoldDB" id="A0A9Q0Y3V9"/>
<dbReference type="EMBL" id="JAPFRF010000002">
    <property type="protein sequence ID" value="KAJ7341939.1"/>
    <property type="molecule type" value="Genomic_DNA"/>
</dbReference>
<proteinExistence type="predicted"/>
<sequence length="90" mass="10394">MLSSSCTCSSVLQNKTFEEVPLCLECSASLASGSDWPTLLLVYENNYSQTLPPNGTNTKKKKEEEEEEKKKEEEEKKKKKKKKKKKCWLF</sequence>
<reference evidence="2" key="1">
    <citation type="journal article" date="2023" name="DNA Res.">
        <title>Chromosome-level genome assembly of Phrynocephalus forsythii using third-generation DNA sequencing and Hi-C analysis.</title>
        <authorList>
            <person name="Qi Y."/>
            <person name="Zhao W."/>
            <person name="Zhao Y."/>
            <person name="Niu C."/>
            <person name="Cao S."/>
            <person name="Zhang Y."/>
        </authorList>
    </citation>
    <scope>NUCLEOTIDE SEQUENCE</scope>
    <source>
        <tissue evidence="2">Muscle</tissue>
    </source>
</reference>